<evidence type="ECO:0000256" key="4">
    <source>
        <dbReference type="ARBA" id="ARBA00022519"/>
    </source>
</evidence>
<evidence type="ECO:0000256" key="2">
    <source>
        <dbReference type="ARBA" id="ARBA00005801"/>
    </source>
</evidence>
<evidence type="ECO:0000256" key="5">
    <source>
        <dbReference type="ARBA" id="ARBA00022692"/>
    </source>
</evidence>
<dbReference type="EC" id="3.4.23.43" evidence="9"/>
<dbReference type="RefSeq" id="WP_094551710.1">
    <property type="nucleotide sequence ID" value="NZ_MQWB01000011.1"/>
</dbReference>
<keyword evidence="9" id="KW-0808">Transferase</keyword>
<comment type="catalytic activity">
    <reaction evidence="9">
        <text>Typically cleaves a -Gly-|-Phe- bond to release an N-terminal, basic peptide of 5-8 residues from type IV prepilin, and then N-methylates the new N-terminal amino group, the methyl donor being S-adenosyl-L-methionine.</text>
        <dbReference type="EC" id="3.4.23.43"/>
    </reaction>
</comment>
<dbReference type="FunCoup" id="A0A259TU65">
    <property type="interactions" value="265"/>
</dbReference>
<sequence>MAPALASVAVLGLVFGSFLNVAAYRLPQRRSLSPRSACPACSHALAWRDLIPLVSYGLLRGRCRHCDARVPLQYPFVEVAAALAFVAVASRAASLAPLLPTVSSTGPVGGGAFVWAVVAFIGFAATLVATVTDLRHGTVPDRLSLSAGALVLIVLVALAPAWLPSRLVAAVAAAAVALALRGLGSIAFGRPGFGLGDAKLLAVLGLALGWYALWALYLGILVAGLAGAVGLATGRLSRHQPVPFVPSLLVGATLWIAVWPHGPFP</sequence>
<evidence type="ECO:0000256" key="10">
    <source>
        <dbReference type="SAM" id="Phobius"/>
    </source>
</evidence>
<dbReference type="Proteomes" id="UP000216446">
    <property type="component" value="Unassembled WGS sequence"/>
</dbReference>
<feature type="transmembrane region" description="Helical" evidence="10">
    <location>
        <begin position="200"/>
        <end position="229"/>
    </location>
</feature>
<comment type="caution">
    <text evidence="13">The sequence shown here is derived from an EMBL/GenBank/DDBJ whole genome shotgun (WGS) entry which is preliminary data.</text>
</comment>
<keyword evidence="9" id="KW-0511">Multifunctional enzyme</keyword>
<dbReference type="AlphaFoldDB" id="A0A259TU65"/>
<keyword evidence="9" id="KW-0489">Methyltransferase</keyword>
<dbReference type="Pfam" id="PF06750">
    <property type="entry name" value="A24_N_bact"/>
    <property type="match status" value="1"/>
</dbReference>
<reference evidence="13 14" key="1">
    <citation type="submission" date="2016-11" db="EMBL/GenBank/DDBJ databases">
        <title>Study of marine rhodopsin-containing bacteria.</title>
        <authorList>
            <person name="Yoshizawa S."/>
            <person name="Kumagai Y."/>
            <person name="Kogure K."/>
        </authorList>
    </citation>
    <scope>NUCLEOTIDE SEQUENCE [LARGE SCALE GENOMIC DNA]</scope>
    <source>
        <strain evidence="13 14">SG-29</strain>
    </source>
</reference>
<feature type="transmembrane region" description="Helical" evidence="10">
    <location>
        <begin position="143"/>
        <end position="163"/>
    </location>
</feature>
<organism evidence="13 14">
    <name type="scientific">Rubricoccus marinus</name>
    <dbReference type="NCBI Taxonomy" id="716817"/>
    <lineage>
        <taxon>Bacteria</taxon>
        <taxon>Pseudomonadati</taxon>
        <taxon>Rhodothermota</taxon>
        <taxon>Rhodothermia</taxon>
        <taxon>Rhodothermales</taxon>
        <taxon>Rubricoccaceae</taxon>
        <taxon>Rubricoccus</taxon>
    </lineage>
</organism>
<dbReference type="PRINTS" id="PR00864">
    <property type="entry name" value="PREPILNPTASE"/>
</dbReference>
<dbReference type="InterPro" id="IPR050882">
    <property type="entry name" value="Prepilin_peptidase/N-MTase"/>
</dbReference>
<feature type="transmembrane region" description="Helical" evidence="10">
    <location>
        <begin position="6"/>
        <end position="26"/>
    </location>
</feature>
<dbReference type="Gene3D" id="1.20.120.1220">
    <property type="match status" value="1"/>
</dbReference>
<accession>A0A259TU65</accession>
<dbReference type="InterPro" id="IPR000045">
    <property type="entry name" value="Prepilin_IV_endopep_pep"/>
</dbReference>
<dbReference type="Pfam" id="PF01478">
    <property type="entry name" value="Peptidase_A24"/>
    <property type="match status" value="1"/>
</dbReference>
<evidence type="ECO:0000313" key="14">
    <source>
        <dbReference type="Proteomes" id="UP000216446"/>
    </source>
</evidence>
<dbReference type="EMBL" id="MQWB01000011">
    <property type="protein sequence ID" value="OZC01271.1"/>
    <property type="molecule type" value="Genomic_DNA"/>
</dbReference>
<protein>
    <recommendedName>
        <fullName evidence="9">Prepilin leader peptidase/N-methyltransferase</fullName>
        <ecNumber evidence="9">2.1.1.-</ecNumber>
        <ecNumber evidence="9">3.4.23.43</ecNumber>
    </recommendedName>
</protein>
<comment type="function">
    <text evidence="9">Plays an essential role in type IV pili and type II pseudopili formation by proteolytically removing the leader sequence from substrate proteins and subsequently monomethylating the alpha-amino group of the newly exposed N-terminal phenylalanine.</text>
</comment>
<feature type="domain" description="Prepilin type IV endopeptidase peptidase" evidence="11">
    <location>
        <begin position="121"/>
        <end position="228"/>
    </location>
</feature>
<keyword evidence="14" id="KW-1185">Reference proteome</keyword>
<comment type="subcellular location">
    <subcellularLocation>
        <location evidence="1">Cell inner membrane</location>
        <topology evidence="1">Multi-pass membrane protein</topology>
    </subcellularLocation>
    <subcellularLocation>
        <location evidence="9">Cell membrane</location>
        <topology evidence="9">Multi-pass membrane protein</topology>
    </subcellularLocation>
</comment>
<dbReference type="GO" id="GO:0004190">
    <property type="term" value="F:aspartic-type endopeptidase activity"/>
    <property type="evidence" value="ECO:0007669"/>
    <property type="project" value="UniProtKB-EC"/>
</dbReference>
<dbReference type="GO" id="GO:0005886">
    <property type="term" value="C:plasma membrane"/>
    <property type="evidence" value="ECO:0007669"/>
    <property type="project" value="UniProtKB-SubCell"/>
</dbReference>
<evidence type="ECO:0000256" key="3">
    <source>
        <dbReference type="ARBA" id="ARBA00022475"/>
    </source>
</evidence>
<evidence type="ECO:0000259" key="12">
    <source>
        <dbReference type="Pfam" id="PF06750"/>
    </source>
</evidence>
<gene>
    <name evidence="13" type="ORF">BSZ36_17645</name>
</gene>
<dbReference type="GO" id="GO:0006465">
    <property type="term" value="P:signal peptide processing"/>
    <property type="evidence" value="ECO:0007669"/>
    <property type="project" value="TreeGrafter"/>
</dbReference>
<keyword evidence="6 10" id="KW-1133">Transmembrane helix</keyword>
<dbReference type="PANTHER" id="PTHR30487:SF0">
    <property type="entry name" value="PREPILIN LEADER PEPTIDASE_N-METHYLTRANSFERASE-RELATED"/>
    <property type="match status" value="1"/>
</dbReference>
<evidence type="ECO:0000259" key="11">
    <source>
        <dbReference type="Pfam" id="PF01478"/>
    </source>
</evidence>
<evidence type="ECO:0000256" key="8">
    <source>
        <dbReference type="RuleBase" id="RU003793"/>
    </source>
</evidence>
<evidence type="ECO:0000256" key="9">
    <source>
        <dbReference type="RuleBase" id="RU003794"/>
    </source>
</evidence>
<keyword evidence="9" id="KW-0378">Hydrolase</keyword>
<evidence type="ECO:0000313" key="13">
    <source>
        <dbReference type="EMBL" id="OZC01271.1"/>
    </source>
</evidence>
<evidence type="ECO:0000256" key="1">
    <source>
        <dbReference type="ARBA" id="ARBA00004429"/>
    </source>
</evidence>
<dbReference type="EC" id="2.1.1.-" evidence="9"/>
<keyword evidence="9" id="KW-0645">Protease</keyword>
<proteinExistence type="inferred from homology"/>
<dbReference type="GO" id="GO:0032259">
    <property type="term" value="P:methylation"/>
    <property type="evidence" value="ECO:0007669"/>
    <property type="project" value="UniProtKB-KW"/>
</dbReference>
<evidence type="ECO:0000256" key="7">
    <source>
        <dbReference type="ARBA" id="ARBA00023136"/>
    </source>
</evidence>
<dbReference type="GO" id="GO:0008168">
    <property type="term" value="F:methyltransferase activity"/>
    <property type="evidence" value="ECO:0007669"/>
    <property type="project" value="UniProtKB-KW"/>
</dbReference>
<dbReference type="OrthoDB" id="9789291at2"/>
<keyword evidence="5 9" id="KW-0812">Transmembrane</keyword>
<feature type="transmembrane region" description="Helical" evidence="10">
    <location>
        <begin position="169"/>
        <end position="188"/>
    </location>
</feature>
<keyword evidence="7 10" id="KW-0472">Membrane</keyword>
<dbReference type="InParanoid" id="A0A259TU65"/>
<evidence type="ECO:0000256" key="6">
    <source>
        <dbReference type="ARBA" id="ARBA00022989"/>
    </source>
</evidence>
<comment type="similarity">
    <text evidence="2 8">Belongs to the peptidase A24 family.</text>
</comment>
<dbReference type="InterPro" id="IPR010627">
    <property type="entry name" value="Prepilin_pept_A24_N"/>
</dbReference>
<feature type="transmembrane region" description="Helical" evidence="10">
    <location>
        <begin position="241"/>
        <end position="259"/>
    </location>
</feature>
<feature type="transmembrane region" description="Helical" evidence="10">
    <location>
        <begin position="72"/>
        <end position="92"/>
    </location>
</feature>
<dbReference type="InterPro" id="IPR014032">
    <property type="entry name" value="Peptidase_A24A_bac"/>
</dbReference>
<feature type="transmembrane region" description="Helical" evidence="10">
    <location>
        <begin position="112"/>
        <end position="131"/>
    </location>
</feature>
<keyword evidence="3" id="KW-1003">Cell membrane</keyword>
<keyword evidence="4" id="KW-0997">Cell inner membrane</keyword>
<name>A0A259TU65_9BACT</name>
<dbReference type="PANTHER" id="PTHR30487">
    <property type="entry name" value="TYPE 4 PREPILIN-LIKE PROTEINS LEADER PEPTIDE-PROCESSING ENZYME"/>
    <property type="match status" value="1"/>
</dbReference>
<feature type="domain" description="Prepilin peptidase A24 N-terminal" evidence="12">
    <location>
        <begin position="10"/>
        <end position="90"/>
    </location>
</feature>